<dbReference type="PATRIC" id="fig|745277.3.peg.587"/>
<keyword evidence="8" id="KW-1185">Reference proteome</keyword>
<gene>
    <name evidence="7" type="ordered locus">Rahaq2_0620</name>
</gene>
<evidence type="ECO:0000259" key="6">
    <source>
        <dbReference type="Pfam" id="PF02350"/>
    </source>
</evidence>
<dbReference type="InterPro" id="IPR029767">
    <property type="entry name" value="WecB-like"/>
</dbReference>
<proteinExistence type="inferred from homology"/>
<evidence type="ECO:0000256" key="5">
    <source>
        <dbReference type="RuleBase" id="RU003513"/>
    </source>
</evidence>
<name>H2IUF3_RAHAC</name>
<reference evidence="8" key="2">
    <citation type="submission" date="2012-01" db="EMBL/GenBank/DDBJ databases">
        <title>Complete sequence of chromosome of Rahnella aquatilis CIP 78.65.</title>
        <authorList>
            <person name="Lucas S."/>
            <person name="Han J."/>
            <person name="Lapidus A."/>
            <person name="Cheng J.-F."/>
            <person name="Goodwin L."/>
            <person name="Pitluck S."/>
            <person name="Peters L."/>
            <person name="Ovchinnikova G."/>
            <person name="Held B."/>
            <person name="Detter J.C."/>
            <person name="Han C."/>
            <person name="Tapia R."/>
            <person name="Land M."/>
            <person name="Hauser L."/>
            <person name="Kyrpides N."/>
            <person name="Ivanova N."/>
            <person name="Pagani I."/>
            <person name="Sobecky P."/>
            <person name="Martinez R."/>
            <person name="Woyke T."/>
        </authorList>
    </citation>
    <scope>NUCLEOTIDE SEQUENCE [LARGE SCALE GENOMIC DNA]</scope>
    <source>
        <strain evidence="8">ATCC 33071 / DSM 4594 / JCM 1683 / NBRC 105701 / NCIMB 13365 / CIP 78.65</strain>
    </source>
</reference>
<organism evidence="7 8">
    <name type="scientific">Rahnella aquatilis (strain ATCC 33071 / DSM 4594 / JCM 1683 / NBRC 105701 / NCIMB 13365 / CIP 78.65)</name>
    <dbReference type="NCBI Taxonomy" id="745277"/>
    <lineage>
        <taxon>Bacteria</taxon>
        <taxon>Pseudomonadati</taxon>
        <taxon>Pseudomonadota</taxon>
        <taxon>Gammaproteobacteria</taxon>
        <taxon>Enterobacterales</taxon>
        <taxon>Yersiniaceae</taxon>
        <taxon>Rahnella</taxon>
    </lineage>
</organism>
<dbReference type="Proteomes" id="UP000009010">
    <property type="component" value="Chromosome"/>
</dbReference>
<dbReference type="KEGG" id="raq:Rahaq2_0620"/>
<dbReference type="SUPFAM" id="SSF53756">
    <property type="entry name" value="UDP-Glycosyltransferase/glycogen phosphorylase"/>
    <property type="match status" value="1"/>
</dbReference>
<dbReference type="Gene3D" id="3.40.50.2000">
    <property type="entry name" value="Glycogen Phosphorylase B"/>
    <property type="match status" value="2"/>
</dbReference>
<evidence type="ECO:0000313" key="8">
    <source>
        <dbReference type="Proteomes" id="UP000009010"/>
    </source>
</evidence>
<dbReference type="AlphaFoldDB" id="H2IUF3"/>
<evidence type="ECO:0000256" key="4">
    <source>
        <dbReference type="ARBA" id="ARBA00038858"/>
    </source>
</evidence>
<evidence type="ECO:0000256" key="1">
    <source>
        <dbReference type="ARBA" id="ARBA00023235"/>
    </source>
</evidence>
<protein>
    <recommendedName>
        <fullName evidence="4">UDP-N-acetylglucosamine 2-epimerase (non-hydrolyzing)</fullName>
        <ecNumber evidence="4">5.1.3.14</ecNumber>
    </recommendedName>
</protein>
<reference evidence="7 8" key="1">
    <citation type="journal article" date="2012" name="J. Bacteriol.">
        <title>Complete Genome Sequence of Rahnella aquatilis CIP 78.65.</title>
        <authorList>
            <person name="Martinez R.J."/>
            <person name="Bruce D."/>
            <person name="Detter C."/>
            <person name="Goodwin L.A."/>
            <person name="Han J."/>
            <person name="Han C.S."/>
            <person name="Held B."/>
            <person name="Land M.L."/>
            <person name="Mikhailova N."/>
            <person name="Nolan M."/>
            <person name="Pennacchio L."/>
            <person name="Pitluck S."/>
            <person name="Tapia R."/>
            <person name="Woyke T."/>
            <person name="Sobecky P.A."/>
        </authorList>
    </citation>
    <scope>NUCLEOTIDE SEQUENCE [LARGE SCALE GENOMIC DNA]</scope>
    <source>
        <strain evidence="8">ATCC 33071 / DSM 4594 / JCM 1683 / NBRC 105701 / NCIMB 13365 / CIP 78.65</strain>
    </source>
</reference>
<keyword evidence="1 5" id="KW-0413">Isomerase</keyword>
<dbReference type="InterPro" id="IPR003331">
    <property type="entry name" value="UDP_GlcNAc_Epimerase_2_dom"/>
</dbReference>
<dbReference type="CDD" id="cd03786">
    <property type="entry name" value="GTB_UDP-GlcNAc_2-Epimerase"/>
    <property type="match status" value="1"/>
</dbReference>
<dbReference type="PANTHER" id="PTHR43174:SF2">
    <property type="entry name" value="UDP-N-ACETYLGLUCOSAMINE 2-EPIMERASE"/>
    <property type="match status" value="1"/>
</dbReference>
<comment type="similarity">
    <text evidence="3 5">Belongs to the UDP-N-acetylglucosamine 2-epimerase family.</text>
</comment>
<evidence type="ECO:0000256" key="2">
    <source>
        <dbReference type="ARBA" id="ARBA00036080"/>
    </source>
</evidence>
<evidence type="ECO:0000313" key="7">
    <source>
        <dbReference type="EMBL" id="AEX50547.1"/>
    </source>
</evidence>
<dbReference type="HOGENOM" id="CLU_041674_1_0_6"/>
<comment type="catalytic activity">
    <reaction evidence="2">
        <text>UDP-N-acetyl-alpha-D-glucosamine = UDP-N-acetyl-alpha-D-mannosamine</text>
        <dbReference type="Rhea" id="RHEA:17213"/>
        <dbReference type="ChEBI" id="CHEBI:57705"/>
        <dbReference type="ChEBI" id="CHEBI:68623"/>
        <dbReference type="EC" id="5.1.3.14"/>
    </reaction>
</comment>
<dbReference type="EC" id="5.1.3.14" evidence="4"/>
<dbReference type="EMBL" id="CP003244">
    <property type="protein sequence ID" value="AEX50547.1"/>
    <property type="molecule type" value="Genomic_DNA"/>
</dbReference>
<dbReference type="eggNOG" id="COG0381">
    <property type="taxonomic scope" value="Bacteria"/>
</dbReference>
<evidence type="ECO:0000256" key="3">
    <source>
        <dbReference type="ARBA" id="ARBA00038209"/>
    </source>
</evidence>
<dbReference type="NCBIfam" id="TIGR00236">
    <property type="entry name" value="wecB"/>
    <property type="match status" value="1"/>
</dbReference>
<dbReference type="STRING" id="745277.Rahaq2_0620"/>
<dbReference type="PANTHER" id="PTHR43174">
    <property type="entry name" value="UDP-N-ACETYLGLUCOSAMINE 2-EPIMERASE"/>
    <property type="match status" value="1"/>
</dbReference>
<dbReference type="GO" id="GO:0008761">
    <property type="term" value="F:UDP-N-acetylglucosamine 2-epimerase activity"/>
    <property type="evidence" value="ECO:0007669"/>
    <property type="project" value="UniProtKB-EC"/>
</dbReference>
<feature type="domain" description="UDP-N-acetylglucosamine 2-epimerase" evidence="6">
    <location>
        <begin position="26"/>
        <end position="365"/>
    </location>
</feature>
<dbReference type="RefSeq" id="WP_014333803.1">
    <property type="nucleotide sequence ID" value="NC_016818.1"/>
</dbReference>
<dbReference type="OrthoDB" id="9803238at2"/>
<sequence>MKILIALGTRPEVIKLAPIILALRGRAEVRICASGQHREMLAQALGAFSLVPDIQLDTMSPGRSLNILASRQLSAFDEVFEQEKPDWVVVQGDTTTAFCAGLAAFHQGIRVAHVEAGLRTGDLASPFPEEANRSLLGRITTLHCAPTNAAQAALRIENVPADAIVVTGNTVVDAIYQASESWAEGKPETLSSELDDWTSAAPYVLLTCHRRENFGDIMENICHMIARLCQRHPDLHWIFPVHLNPAVSVPVRRILGQIPNLLLTDPVDYHTSLYLIKNARLVISDSGGIQEEAPTFGTPVVVMREHTERMEGVKAGFATLAGQSPERIEEAVDYWLTHPEAVDKLKQLPNPYGDGHAATRIADALLGLPVETFCG</sequence>
<accession>H2IUF3</accession>
<dbReference type="Pfam" id="PF02350">
    <property type="entry name" value="Epimerase_2"/>
    <property type="match status" value="1"/>
</dbReference>